<dbReference type="Pfam" id="PF14226">
    <property type="entry name" value="DIOX_N"/>
    <property type="match status" value="1"/>
</dbReference>
<keyword evidence="5" id="KW-0408">Iron</keyword>
<evidence type="ECO:0000256" key="3">
    <source>
        <dbReference type="ARBA" id="ARBA00022964"/>
    </source>
</evidence>
<dbReference type="STRING" id="981085.W9S1V5"/>
<evidence type="ECO:0000256" key="1">
    <source>
        <dbReference type="ARBA" id="ARBA00001961"/>
    </source>
</evidence>
<sequence>MGIKTVPSQYIQPLEERLDTSKTEVEASIPVIDFSKWDDPNVADAIFEAATKYGFFQIVNHGVPNKVVADLEAAVHRFFDLPTEEKREYARDSPSESVRYGTSFSPRAEQVLEWKDYFIMLYVSEDQAFASWPPECREEAIEYMKQAEDVIKKLLHVLLKRLNVKDVDKETEHMLRVLRGLASITIQSVPTQSSQQELAATRTYQP</sequence>
<evidence type="ECO:0000256" key="4">
    <source>
        <dbReference type="ARBA" id="ARBA00023002"/>
    </source>
</evidence>
<evidence type="ECO:0000259" key="6">
    <source>
        <dbReference type="Pfam" id="PF14226"/>
    </source>
</evidence>
<proteinExistence type="predicted"/>
<protein>
    <recommendedName>
        <fullName evidence="6">Non-haem dioxygenase N-terminal domain-containing protein</fullName>
    </recommendedName>
</protein>
<dbReference type="SUPFAM" id="SSF51197">
    <property type="entry name" value="Clavaminate synthase-like"/>
    <property type="match status" value="1"/>
</dbReference>
<dbReference type="Proteomes" id="UP000030645">
    <property type="component" value="Unassembled WGS sequence"/>
</dbReference>
<organism evidence="7 8">
    <name type="scientific">Morus notabilis</name>
    <dbReference type="NCBI Taxonomy" id="981085"/>
    <lineage>
        <taxon>Eukaryota</taxon>
        <taxon>Viridiplantae</taxon>
        <taxon>Streptophyta</taxon>
        <taxon>Embryophyta</taxon>
        <taxon>Tracheophyta</taxon>
        <taxon>Spermatophyta</taxon>
        <taxon>Magnoliopsida</taxon>
        <taxon>eudicotyledons</taxon>
        <taxon>Gunneridae</taxon>
        <taxon>Pentapetalae</taxon>
        <taxon>rosids</taxon>
        <taxon>fabids</taxon>
        <taxon>Rosales</taxon>
        <taxon>Moraceae</taxon>
        <taxon>Moreae</taxon>
        <taxon>Morus</taxon>
    </lineage>
</organism>
<dbReference type="AlphaFoldDB" id="W9S1V5"/>
<dbReference type="PANTHER" id="PTHR10209">
    <property type="entry name" value="OXIDOREDUCTASE, 2OG-FE II OXYGENASE FAMILY PROTEIN"/>
    <property type="match status" value="1"/>
</dbReference>
<evidence type="ECO:0000313" key="7">
    <source>
        <dbReference type="EMBL" id="EXC10043.1"/>
    </source>
</evidence>
<dbReference type="PANTHER" id="PTHR10209:SF243">
    <property type="entry name" value="FERULOYL COA ORTHO-HYDROXYLASE 1-RELATED"/>
    <property type="match status" value="1"/>
</dbReference>
<dbReference type="EMBL" id="KE345621">
    <property type="protein sequence ID" value="EXC10043.1"/>
    <property type="molecule type" value="Genomic_DNA"/>
</dbReference>
<reference evidence="8" key="1">
    <citation type="submission" date="2013-01" db="EMBL/GenBank/DDBJ databases">
        <title>Draft Genome Sequence of a Mulberry Tree, Morus notabilis C.K. Schneid.</title>
        <authorList>
            <person name="He N."/>
            <person name="Zhao S."/>
        </authorList>
    </citation>
    <scope>NUCLEOTIDE SEQUENCE</scope>
</reference>
<keyword evidence="4" id="KW-0560">Oxidoreductase</keyword>
<dbReference type="InterPro" id="IPR026992">
    <property type="entry name" value="DIOX_N"/>
</dbReference>
<dbReference type="GO" id="GO:0051213">
    <property type="term" value="F:dioxygenase activity"/>
    <property type="evidence" value="ECO:0007669"/>
    <property type="project" value="UniProtKB-KW"/>
</dbReference>
<dbReference type="GO" id="GO:0046872">
    <property type="term" value="F:metal ion binding"/>
    <property type="evidence" value="ECO:0007669"/>
    <property type="project" value="UniProtKB-KW"/>
</dbReference>
<dbReference type="Gene3D" id="2.60.120.330">
    <property type="entry name" value="B-lactam Antibiotic, Isopenicillin N Synthase, Chain"/>
    <property type="match status" value="1"/>
</dbReference>
<keyword evidence="2" id="KW-0479">Metal-binding</keyword>
<feature type="domain" description="Non-haem dioxygenase N-terminal" evidence="6">
    <location>
        <begin position="29"/>
        <end position="133"/>
    </location>
</feature>
<keyword evidence="3" id="KW-0223">Dioxygenase</keyword>
<keyword evidence="8" id="KW-1185">Reference proteome</keyword>
<name>W9S1V5_9ROSA</name>
<evidence type="ECO:0000256" key="2">
    <source>
        <dbReference type="ARBA" id="ARBA00022723"/>
    </source>
</evidence>
<accession>W9S1V5</accession>
<evidence type="ECO:0000256" key="5">
    <source>
        <dbReference type="ARBA" id="ARBA00023004"/>
    </source>
</evidence>
<evidence type="ECO:0000313" key="8">
    <source>
        <dbReference type="Proteomes" id="UP000030645"/>
    </source>
</evidence>
<dbReference type="eggNOG" id="KOG0143">
    <property type="taxonomic scope" value="Eukaryota"/>
</dbReference>
<comment type="cofactor">
    <cofactor evidence="1">
        <name>L-ascorbate</name>
        <dbReference type="ChEBI" id="CHEBI:38290"/>
    </cofactor>
</comment>
<gene>
    <name evidence="7" type="ORF">L484_004728</name>
</gene>
<dbReference type="InterPro" id="IPR027443">
    <property type="entry name" value="IPNS-like_sf"/>
</dbReference>